<evidence type="ECO:0000313" key="5">
    <source>
        <dbReference type="Proteomes" id="UP001314263"/>
    </source>
</evidence>
<feature type="domain" description="Translation elongation factor P/YeiP central" evidence="3">
    <location>
        <begin position="119"/>
        <end position="175"/>
    </location>
</feature>
<dbReference type="SUPFAM" id="SSF50104">
    <property type="entry name" value="Translation proteins SH3-like domain"/>
    <property type="match status" value="1"/>
</dbReference>
<dbReference type="FunFam" id="2.40.50.140:FF:000004">
    <property type="entry name" value="Elongation factor P"/>
    <property type="match status" value="1"/>
</dbReference>
<dbReference type="InterPro" id="IPR014722">
    <property type="entry name" value="Rib_uL2_dom2"/>
</dbReference>
<evidence type="ECO:0000259" key="3">
    <source>
        <dbReference type="SMART" id="SM01185"/>
    </source>
</evidence>
<proteinExistence type="inferred from homology"/>
<dbReference type="PANTHER" id="PTHR30053">
    <property type="entry name" value="ELONGATION FACTOR P"/>
    <property type="match status" value="1"/>
</dbReference>
<dbReference type="Pfam" id="PF01132">
    <property type="entry name" value="EFP"/>
    <property type="match status" value="1"/>
</dbReference>
<dbReference type="EMBL" id="CAUYUE010000004">
    <property type="protein sequence ID" value="CAK0761635.1"/>
    <property type="molecule type" value="Genomic_DNA"/>
</dbReference>
<dbReference type="GO" id="GO:0005829">
    <property type="term" value="C:cytosol"/>
    <property type="evidence" value="ECO:0007669"/>
    <property type="project" value="UniProtKB-ARBA"/>
</dbReference>
<dbReference type="Pfam" id="PF08207">
    <property type="entry name" value="EFP_N"/>
    <property type="match status" value="1"/>
</dbReference>
<dbReference type="SMART" id="SM01185">
    <property type="entry name" value="EFP"/>
    <property type="match status" value="1"/>
</dbReference>
<dbReference type="Gene3D" id="2.30.30.30">
    <property type="match status" value="1"/>
</dbReference>
<evidence type="ECO:0000259" key="2">
    <source>
        <dbReference type="SMART" id="SM00841"/>
    </source>
</evidence>
<dbReference type="Pfam" id="PF09285">
    <property type="entry name" value="Elong-fact-P_C"/>
    <property type="match status" value="1"/>
</dbReference>
<name>A0AAV1HYI3_9CHLO</name>
<dbReference type="GO" id="GO:0043043">
    <property type="term" value="P:peptide biosynthetic process"/>
    <property type="evidence" value="ECO:0007669"/>
    <property type="project" value="InterPro"/>
</dbReference>
<reference evidence="4 5" key="1">
    <citation type="submission" date="2023-10" db="EMBL/GenBank/DDBJ databases">
        <authorList>
            <person name="Maclean D."/>
            <person name="Macfadyen A."/>
        </authorList>
    </citation>
    <scope>NUCLEOTIDE SEQUENCE [LARGE SCALE GENOMIC DNA]</scope>
</reference>
<dbReference type="SMART" id="SM00841">
    <property type="entry name" value="Elong-fact-P_C"/>
    <property type="match status" value="1"/>
</dbReference>
<dbReference type="InterPro" id="IPR015365">
    <property type="entry name" value="Elong-fact-P_C"/>
</dbReference>
<keyword evidence="5" id="KW-1185">Reference proteome</keyword>
<dbReference type="InterPro" id="IPR008991">
    <property type="entry name" value="Translation_prot_SH3-like_sf"/>
</dbReference>
<dbReference type="Gene3D" id="2.40.50.140">
    <property type="entry name" value="Nucleic acid-binding proteins"/>
    <property type="match status" value="2"/>
</dbReference>
<accession>A0AAV1HYI3</accession>
<evidence type="ECO:0008006" key="6">
    <source>
        <dbReference type="Google" id="ProtNLM"/>
    </source>
</evidence>
<dbReference type="AlphaFoldDB" id="A0AAV1HYI3"/>
<dbReference type="InterPro" id="IPR013185">
    <property type="entry name" value="Transl_elong_KOW-like"/>
</dbReference>
<dbReference type="InterPro" id="IPR012340">
    <property type="entry name" value="NA-bd_OB-fold"/>
</dbReference>
<dbReference type="SUPFAM" id="SSF50249">
    <property type="entry name" value="Nucleic acid-binding proteins"/>
    <property type="match status" value="2"/>
</dbReference>
<protein>
    <recommendedName>
        <fullName evidence="6">Elongation factor P</fullName>
    </recommendedName>
</protein>
<dbReference type="GO" id="GO:0003746">
    <property type="term" value="F:translation elongation factor activity"/>
    <property type="evidence" value="ECO:0007669"/>
    <property type="project" value="InterPro"/>
</dbReference>
<evidence type="ECO:0000313" key="4">
    <source>
        <dbReference type="EMBL" id="CAK0761635.1"/>
    </source>
</evidence>
<sequence length="241" mass="26615">MHVYVRCLRECLTLGRRLTAGHGHRCLPSEALTRWHLDKLCPGELLQYRGVKKQANELRSGNVLELGGRLYTIIKLQHTHGHGRQLGNVQMELRDLQSQTKVHERRRPSDMMELVRLEGRSYQVLYATAEGSLHLMDPNTFEQEEVPAELFGSGAAYLAPDANVTLLFGPDGKAVSGELPQTLELKVTDAEPHAKGDSATSSYKACTVETGARVSVPPYVQPGNVIVVDPTSGTFVKRCMA</sequence>
<dbReference type="CDD" id="cd05794">
    <property type="entry name" value="S1_EF-P_repeat_2"/>
    <property type="match status" value="1"/>
</dbReference>
<dbReference type="InterPro" id="IPR001059">
    <property type="entry name" value="Transl_elong_P/YeiP_cen"/>
</dbReference>
<comment type="similarity">
    <text evidence="1">Belongs to the elongation factor P family.</text>
</comment>
<gene>
    <name evidence="4" type="ORF">CVIRNUC_002880</name>
</gene>
<dbReference type="Proteomes" id="UP001314263">
    <property type="component" value="Unassembled WGS sequence"/>
</dbReference>
<feature type="domain" description="Elongation factor P C-terminal" evidence="2">
    <location>
        <begin position="183"/>
        <end position="238"/>
    </location>
</feature>
<dbReference type="PANTHER" id="PTHR30053:SF14">
    <property type="entry name" value="TRANSLATION ELONGATION FACTOR KOW-LIKE DOMAIN-CONTAINING PROTEIN"/>
    <property type="match status" value="1"/>
</dbReference>
<comment type="caution">
    <text evidence="4">The sequence shown here is derived from an EMBL/GenBank/DDBJ whole genome shotgun (WGS) entry which is preliminary data.</text>
</comment>
<evidence type="ECO:0000256" key="1">
    <source>
        <dbReference type="ARBA" id="ARBA00009479"/>
    </source>
</evidence>
<organism evidence="4 5">
    <name type="scientific">Coccomyxa viridis</name>
    <dbReference type="NCBI Taxonomy" id="1274662"/>
    <lineage>
        <taxon>Eukaryota</taxon>
        <taxon>Viridiplantae</taxon>
        <taxon>Chlorophyta</taxon>
        <taxon>core chlorophytes</taxon>
        <taxon>Trebouxiophyceae</taxon>
        <taxon>Trebouxiophyceae incertae sedis</taxon>
        <taxon>Coccomyxaceae</taxon>
        <taxon>Coccomyxa</taxon>
    </lineage>
</organism>
<dbReference type="InterPro" id="IPR020599">
    <property type="entry name" value="Transl_elong_fac_P/YeiP"/>
</dbReference>